<accession>A0A284QY44</accession>
<evidence type="ECO:0000259" key="1">
    <source>
        <dbReference type="Pfam" id="PF00646"/>
    </source>
</evidence>
<gene>
    <name evidence="2" type="ORF">ARMOST_04725</name>
</gene>
<reference evidence="3" key="1">
    <citation type="journal article" date="2017" name="Nat. Ecol. Evol.">
        <title>Genome expansion and lineage-specific genetic innovations in the forest pathogenic fungi Armillaria.</title>
        <authorList>
            <person name="Sipos G."/>
            <person name="Prasanna A.N."/>
            <person name="Walter M.C."/>
            <person name="O'Connor E."/>
            <person name="Balint B."/>
            <person name="Krizsan K."/>
            <person name="Kiss B."/>
            <person name="Hess J."/>
            <person name="Varga T."/>
            <person name="Slot J."/>
            <person name="Riley R."/>
            <person name="Boka B."/>
            <person name="Rigling D."/>
            <person name="Barry K."/>
            <person name="Lee J."/>
            <person name="Mihaltcheva S."/>
            <person name="LaButti K."/>
            <person name="Lipzen A."/>
            <person name="Waldron R."/>
            <person name="Moloney N.M."/>
            <person name="Sperisen C."/>
            <person name="Kredics L."/>
            <person name="Vagvoelgyi C."/>
            <person name="Patrignani A."/>
            <person name="Fitzpatrick D."/>
            <person name="Nagy I."/>
            <person name="Doyle S."/>
            <person name="Anderson J.B."/>
            <person name="Grigoriev I.V."/>
            <person name="Gueldener U."/>
            <person name="Muensterkoetter M."/>
            <person name="Nagy L.G."/>
        </authorList>
    </citation>
    <scope>NUCLEOTIDE SEQUENCE [LARGE SCALE GENOMIC DNA]</scope>
    <source>
        <strain evidence="3">C18/9</strain>
    </source>
</reference>
<keyword evidence="3" id="KW-1185">Reference proteome</keyword>
<feature type="domain" description="F-box" evidence="1">
    <location>
        <begin position="5"/>
        <end position="36"/>
    </location>
</feature>
<organism evidence="2 3">
    <name type="scientific">Armillaria ostoyae</name>
    <name type="common">Armillaria root rot fungus</name>
    <dbReference type="NCBI Taxonomy" id="47428"/>
    <lineage>
        <taxon>Eukaryota</taxon>
        <taxon>Fungi</taxon>
        <taxon>Dikarya</taxon>
        <taxon>Basidiomycota</taxon>
        <taxon>Agaricomycotina</taxon>
        <taxon>Agaricomycetes</taxon>
        <taxon>Agaricomycetidae</taxon>
        <taxon>Agaricales</taxon>
        <taxon>Marasmiineae</taxon>
        <taxon>Physalacriaceae</taxon>
        <taxon>Armillaria</taxon>
    </lineage>
</organism>
<dbReference type="CDD" id="cd09917">
    <property type="entry name" value="F-box_SF"/>
    <property type="match status" value="1"/>
</dbReference>
<dbReference type="EMBL" id="FUEG01000003">
    <property type="protein sequence ID" value="SJL01403.1"/>
    <property type="molecule type" value="Genomic_DNA"/>
</dbReference>
<dbReference type="Gene3D" id="3.80.10.10">
    <property type="entry name" value="Ribonuclease Inhibitor"/>
    <property type="match status" value="1"/>
</dbReference>
<evidence type="ECO:0000313" key="3">
    <source>
        <dbReference type="Proteomes" id="UP000219338"/>
    </source>
</evidence>
<protein>
    <recommendedName>
        <fullName evidence="1">F-box domain-containing protein</fullName>
    </recommendedName>
</protein>
<dbReference type="InterPro" id="IPR036047">
    <property type="entry name" value="F-box-like_dom_sf"/>
</dbReference>
<dbReference type="Pfam" id="PF00646">
    <property type="entry name" value="F-box"/>
    <property type="match status" value="1"/>
</dbReference>
<sequence>MSPELLPPEILCAIVDFVSPDFNALAALSLVCKTWLSPSRRVLFKSLVVTPVTVQGFLKLFQSTLVSIPDFAQELKICRYKTGDTRYIDSCIFESLAPALEKLERLTLLRLEHLSWETPETSLGDLLRPFGDVTSLWLENNKFADMQHLGDFMTSFPHLQDLTLIYTVLPPADTDDLSGAGVPRGLRRLCIIGPIPVNSIIAWIAASPAPISLQRLELGGIGFRITSHVHTLLKGAGPHLRELILRPTSRPFFPGWSPGRFHIICASNGISEHCFSLAEDVSRHLNLSDNTGLRSLRLSGAIQPPLCDTIIGVLSTVNSTSIEEIVVPVLIPFTKEWQERLEDLRAKSIFARVKKFSHRSMSLM</sequence>
<dbReference type="OrthoDB" id="3070244at2759"/>
<dbReference type="AlphaFoldDB" id="A0A284QY44"/>
<dbReference type="SUPFAM" id="SSF52047">
    <property type="entry name" value="RNI-like"/>
    <property type="match status" value="1"/>
</dbReference>
<dbReference type="SUPFAM" id="SSF81383">
    <property type="entry name" value="F-box domain"/>
    <property type="match status" value="1"/>
</dbReference>
<dbReference type="InterPro" id="IPR001810">
    <property type="entry name" value="F-box_dom"/>
</dbReference>
<dbReference type="OMA" id="IPFTKEW"/>
<proteinExistence type="predicted"/>
<evidence type="ECO:0000313" key="2">
    <source>
        <dbReference type="EMBL" id="SJL01403.1"/>
    </source>
</evidence>
<dbReference type="Proteomes" id="UP000219338">
    <property type="component" value="Unassembled WGS sequence"/>
</dbReference>
<dbReference type="InterPro" id="IPR032675">
    <property type="entry name" value="LRR_dom_sf"/>
</dbReference>
<name>A0A284QY44_ARMOS</name>